<reference evidence="1 2" key="1">
    <citation type="submission" date="2016-05" db="EMBL/GenBank/DDBJ databases">
        <title>A degradative enzymes factory behind the ericoid mycorrhizal symbiosis.</title>
        <authorList>
            <consortium name="DOE Joint Genome Institute"/>
            <person name="Martino E."/>
            <person name="Morin E."/>
            <person name="Grelet G."/>
            <person name="Kuo A."/>
            <person name="Kohler A."/>
            <person name="Daghino S."/>
            <person name="Barry K."/>
            <person name="Choi C."/>
            <person name="Cichocki N."/>
            <person name="Clum A."/>
            <person name="Copeland A."/>
            <person name="Hainaut M."/>
            <person name="Haridas S."/>
            <person name="Labutti K."/>
            <person name="Lindquist E."/>
            <person name="Lipzen A."/>
            <person name="Khouja H.-R."/>
            <person name="Murat C."/>
            <person name="Ohm R."/>
            <person name="Olson A."/>
            <person name="Spatafora J."/>
            <person name="Veneault-Fourrey C."/>
            <person name="Henrissat B."/>
            <person name="Grigoriev I."/>
            <person name="Martin F."/>
            <person name="Perotto S."/>
        </authorList>
    </citation>
    <scope>NUCLEOTIDE SEQUENCE [LARGE SCALE GENOMIC DNA]</scope>
    <source>
        <strain evidence="1 2">UAMH 7357</strain>
    </source>
</reference>
<dbReference type="OrthoDB" id="10625381at2759"/>
<dbReference type="AlphaFoldDB" id="A0A2J6QPJ5"/>
<accession>A0A2J6QPJ5</accession>
<evidence type="ECO:0000313" key="1">
    <source>
        <dbReference type="EMBL" id="PMD28178.1"/>
    </source>
</evidence>
<gene>
    <name evidence="1" type="ORF">NA56DRAFT_695938</name>
</gene>
<sequence length="150" mass="15864">MCSTDLTTFSLQAADILMHSDTLASNQIKHVIYAGHAWHQRERGRSTANLATLATVPLLPWGVHGRQQPNLSPPKPLQHNSDGITSMLSQVSPRGTLLCFLPSACPGAEDALITPLRPRDCGGTGRSAGIGAISMLLNGRSGAERVTGES</sequence>
<dbReference type="EMBL" id="KZ613464">
    <property type="protein sequence ID" value="PMD28178.1"/>
    <property type="molecule type" value="Genomic_DNA"/>
</dbReference>
<dbReference type="Proteomes" id="UP000235672">
    <property type="component" value="Unassembled WGS sequence"/>
</dbReference>
<protein>
    <submittedName>
        <fullName evidence="1">Uncharacterized protein</fullName>
    </submittedName>
</protein>
<name>A0A2J6QPJ5_9HELO</name>
<keyword evidence="2" id="KW-1185">Reference proteome</keyword>
<evidence type="ECO:0000313" key="2">
    <source>
        <dbReference type="Proteomes" id="UP000235672"/>
    </source>
</evidence>
<organism evidence="1 2">
    <name type="scientific">Hyaloscypha hepaticicola</name>
    <dbReference type="NCBI Taxonomy" id="2082293"/>
    <lineage>
        <taxon>Eukaryota</taxon>
        <taxon>Fungi</taxon>
        <taxon>Dikarya</taxon>
        <taxon>Ascomycota</taxon>
        <taxon>Pezizomycotina</taxon>
        <taxon>Leotiomycetes</taxon>
        <taxon>Helotiales</taxon>
        <taxon>Hyaloscyphaceae</taxon>
        <taxon>Hyaloscypha</taxon>
    </lineage>
</organism>
<proteinExistence type="predicted"/>